<dbReference type="Proteomes" id="UP000243579">
    <property type="component" value="Unassembled WGS sequence"/>
</dbReference>
<keyword evidence="2" id="KW-1185">Reference proteome</keyword>
<accession>A0A1V9YG24</accession>
<name>A0A1V9YG24_ACHHY</name>
<dbReference type="InterPro" id="IPR005334">
    <property type="entry name" value="Tctex-1-like"/>
</dbReference>
<gene>
    <name evidence="1" type="ORF">ACHHYP_13081</name>
</gene>
<dbReference type="PANTHER" id="PTHR21255:SF7">
    <property type="entry name" value="DYNEIN LIGHT CHAIN TCTEX-TYPE PROTEIN 2B"/>
    <property type="match status" value="1"/>
</dbReference>
<dbReference type="CDD" id="cd21459">
    <property type="entry name" value="DLC-like_TCTEX1D2"/>
    <property type="match status" value="1"/>
</dbReference>
<dbReference type="GO" id="GO:0005737">
    <property type="term" value="C:cytoplasm"/>
    <property type="evidence" value="ECO:0007669"/>
    <property type="project" value="TreeGrafter"/>
</dbReference>
<sequence length="144" mass="16299">MADGEPSAATTSGSSKSAPIIKIYMPTYIMAPTEDEKYIRDANGRFSSIPFRRRKVCGIVSECLKQELETKEYDEEDAKVWCTSIADAVKNRIRVQAFVGQQKLQDVRIASRCLWDNDHDNHASAEFHNETIWATCIVFGLYSD</sequence>
<protein>
    <submittedName>
        <fullName evidence="1">Outer Dynein Arm Light Chain 2</fullName>
    </submittedName>
</protein>
<organism evidence="1 2">
    <name type="scientific">Achlya hypogyna</name>
    <name type="common">Oomycete</name>
    <name type="synonym">Protoachlya hypogyna</name>
    <dbReference type="NCBI Taxonomy" id="1202772"/>
    <lineage>
        <taxon>Eukaryota</taxon>
        <taxon>Sar</taxon>
        <taxon>Stramenopiles</taxon>
        <taxon>Oomycota</taxon>
        <taxon>Saprolegniomycetes</taxon>
        <taxon>Saprolegniales</taxon>
        <taxon>Achlyaceae</taxon>
        <taxon>Achlya</taxon>
    </lineage>
</organism>
<dbReference type="AlphaFoldDB" id="A0A1V9YG24"/>
<evidence type="ECO:0000313" key="2">
    <source>
        <dbReference type="Proteomes" id="UP000243579"/>
    </source>
</evidence>
<reference evidence="1 2" key="1">
    <citation type="journal article" date="2014" name="Genome Biol. Evol.">
        <title>The secreted proteins of Achlya hypogyna and Thraustotheca clavata identify the ancestral oomycete secretome and reveal gene acquisitions by horizontal gene transfer.</title>
        <authorList>
            <person name="Misner I."/>
            <person name="Blouin N."/>
            <person name="Leonard G."/>
            <person name="Richards T.A."/>
            <person name="Lane C.E."/>
        </authorList>
    </citation>
    <scope>NUCLEOTIDE SEQUENCE [LARGE SCALE GENOMIC DNA]</scope>
    <source>
        <strain evidence="1 2">ATCC 48635</strain>
    </source>
</reference>
<dbReference type="GO" id="GO:0007018">
    <property type="term" value="P:microtubule-based movement"/>
    <property type="evidence" value="ECO:0007669"/>
    <property type="project" value="TreeGrafter"/>
</dbReference>
<dbReference type="InterPro" id="IPR038586">
    <property type="entry name" value="Tctex-1-like_sf"/>
</dbReference>
<proteinExistence type="predicted"/>
<dbReference type="Pfam" id="PF03645">
    <property type="entry name" value="Tctex-1"/>
    <property type="match status" value="1"/>
</dbReference>
<dbReference type="PANTHER" id="PTHR21255">
    <property type="entry name" value="T-COMPLEX-ASSOCIATED-TESTIS-EXPRESSED 1/ DYNEIN LIGHT CHAIN"/>
    <property type="match status" value="1"/>
</dbReference>
<dbReference type="GO" id="GO:0045505">
    <property type="term" value="F:dynein intermediate chain binding"/>
    <property type="evidence" value="ECO:0007669"/>
    <property type="project" value="TreeGrafter"/>
</dbReference>
<dbReference type="GO" id="GO:0005868">
    <property type="term" value="C:cytoplasmic dynein complex"/>
    <property type="evidence" value="ECO:0007669"/>
    <property type="project" value="TreeGrafter"/>
</dbReference>
<comment type="caution">
    <text evidence="1">The sequence shown here is derived from an EMBL/GenBank/DDBJ whole genome shotgun (WGS) entry which is preliminary data.</text>
</comment>
<dbReference type="Gene3D" id="3.30.1140.40">
    <property type="entry name" value="Tctex-1"/>
    <property type="match status" value="1"/>
</dbReference>
<dbReference type="STRING" id="1202772.A0A1V9YG24"/>
<dbReference type="OrthoDB" id="10248487at2759"/>
<evidence type="ECO:0000313" key="1">
    <source>
        <dbReference type="EMBL" id="OQR84684.1"/>
    </source>
</evidence>
<dbReference type="EMBL" id="JNBR01001841">
    <property type="protein sequence ID" value="OQR84684.1"/>
    <property type="molecule type" value="Genomic_DNA"/>
</dbReference>